<feature type="transmembrane region" description="Helical" evidence="16">
    <location>
        <begin position="111"/>
        <end position="129"/>
    </location>
</feature>
<dbReference type="GO" id="GO:0006696">
    <property type="term" value="P:ergosterol biosynthetic process"/>
    <property type="evidence" value="ECO:0007669"/>
    <property type="project" value="UniProtKB-ARBA"/>
</dbReference>
<evidence type="ECO:0000256" key="1">
    <source>
        <dbReference type="ARBA" id="ARBA00004141"/>
    </source>
</evidence>
<dbReference type="AlphaFoldDB" id="A0AAI9SVH4"/>
<evidence type="ECO:0000256" key="11">
    <source>
        <dbReference type="ARBA" id="ARBA00023136"/>
    </source>
</evidence>
<dbReference type="GO" id="GO:0050613">
    <property type="term" value="F:Delta14-sterol reductase activity"/>
    <property type="evidence" value="ECO:0007669"/>
    <property type="project" value="UniProtKB-EC"/>
</dbReference>
<evidence type="ECO:0000256" key="7">
    <source>
        <dbReference type="ARBA" id="ARBA00022989"/>
    </source>
</evidence>
<keyword evidence="12 16" id="KW-1207">Sterol metabolism</keyword>
<keyword evidence="13 16" id="KW-0753">Steroid metabolism</keyword>
<dbReference type="InterPro" id="IPR018083">
    <property type="entry name" value="Sterol_reductase_CS"/>
</dbReference>
<organism evidence="17 18">
    <name type="scientific">Candida oxycetoniae</name>
    <dbReference type="NCBI Taxonomy" id="497107"/>
    <lineage>
        <taxon>Eukaryota</taxon>
        <taxon>Fungi</taxon>
        <taxon>Dikarya</taxon>
        <taxon>Ascomycota</taxon>
        <taxon>Saccharomycotina</taxon>
        <taxon>Pichiomycetes</taxon>
        <taxon>Debaryomycetaceae</taxon>
        <taxon>Candida/Lodderomyces clade</taxon>
        <taxon>Candida</taxon>
    </lineage>
</organism>
<dbReference type="PROSITE" id="PS01018">
    <property type="entry name" value="STEROL_REDUCT_2"/>
    <property type="match status" value="1"/>
</dbReference>
<keyword evidence="18" id="KW-1185">Reference proteome</keyword>
<evidence type="ECO:0000256" key="6">
    <source>
        <dbReference type="ARBA" id="ARBA00022955"/>
    </source>
</evidence>
<evidence type="ECO:0000313" key="18">
    <source>
        <dbReference type="Proteomes" id="UP001202479"/>
    </source>
</evidence>
<feature type="transmembrane region" description="Helical" evidence="16">
    <location>
        <begin position="74"/>
        <end position="91"/>
    </location>
</feature>
<comment type="subcellular location">
    <subcellularLocation>
        <location evidence="1">Membrane</location>
        <topology evidence="1">Multi-pass membrane protein</topology>
    </subcellularLocation>
</comment>
<feature type="transmembrane region" description="Helical" evidence="16">
    <location>
        <begin position="12"/>
        <end position="36"/>
    </location>
</feature>
<evidence type="ECO:0000256" key="10">
    <source>
        <dbReference type="ARBA" id="ARBA00023098"/>
    </source>
</evidence>
<dbReference type="PANTHER" id="PTHR21257">
    <property type="entry name" value="DELTA(14)-STEROL REDUCTASE"/>
    <property type="match status" value="1"/>
</dbReference>
<dbReference type="Gene3D" id="1.20.120.1630">
    <property type="match status" value="1"/>
</dbReference>
<gene>
    <name evidence="17" type="ORF">KGF56_003724</name>
</gene>
<keyword evidence="9 16" id="KW-0756">Sterol biosynthesis</keyword>
<comment type="caution">
    <text evidence="17">The sequence shown here is derived from an EMBL/GenBank/DDBJ whole genome shotgun (WGS) entry which is preliminary data.</text>
</comment>
<keyword evidence="10 16" id="KW-0443">Lipid metabolism</keyword>
<keyword evidence="11 16" id="KW-0472">Membrane</keyword>
<comment type="caution">
    <text evidence="16">Lacks conserved residue(s) required for the propagation of feature annotation.</text>
</comment>
<evidence type="ECO:0000313" key="17">
    <source>
        <dbReference type="EMBL" id="KAI3403440.1"/>
    </source>
</evidence>
<keyword evidence="5" id="KW-0521">NADP</keyword>
<evidence type="ECO:0000256" key="16">
    <source>
        <dbReference type="RuleBase" id="RU369120"/>
    </source>
</evidence>
<keyword evidence="4 16" id="KW-0812">Transmembrane</keyword>
<dbReference type="EMBL" id="JAHUZD010000126">
    <property type="protein sequence ID" value="KAI3403440.1"/>
    <property type="molecule type" value="Genomic_DNA"/>
</dbReference>
<dbReference type="Pfam" id="PF01222">
    <property type="entry name" value="ERG4_ERG24"/>
    <property type="match status" value="1"/>
</dbReference>
<evidence type="ECO:0000256" key="3">
    <source>
        <dbReference type="ARBA" id="ARBA00022516"/>
    </source>
</evidence>
<dbReference type="GeneID" id="73381339"/>
<feature type="transmembrane region" description="Helical" evidence="16">
    <location>
        <begin position="310"/>
        <end position="331"/>
    </location>
</feature>
<feature type="transmembrane region" description="Helical" evidence="16">
    <location>
        <begin position="280"/>
        <end position="298"/>
    </location>
</feature>
<dbReference type="InterPro" id="IPR001171">
    <property type="entry name" value="ERG24_DHCR-like"/>
</dbReference>
<dbReference type="RefSeq" id="XP_049179187.1">
    <property type="nucleotide sequence ID" value="XM_049325087.1"/>
</dbReference>
<keyword evidence="3 16" id="KW-0444">Lipid biosynthesis</keyword>
<feature type="transmembrane region" description="Helical" evidence="16">
    <location>
        <begin position="149"/>
        <end position="173"/>
    </location>
</feature>
<comment type="catalytic activity">
    <reaction evidence="14">
        <text>4,4-dimethyl-5alpha-cholesta-8,24-dien-3beta-ol + NADP(+) = 4,4-dimethyl-5alpha-cholesta-8,14,24-trien-3beta-ol + NADPH + H(+)</text>
        <dbReference type="Rhea" id="RHEA:18561"/>
        <dbReference type="ChEBI" id="CHEBI:15378"/>
        <dbReference type="ChEBI" id="CHEBI:17813"/>
        <dbReference type="ChEBI" id="CHEBI:18364"/>
        <dbReference type="ChEBI" id="CHEBI:57783"/>
        <dbReference type="ChEBI" id="CHEBI:58349"/>
        <dbReference type="EC" id="1.3.1.70"/>
    </reaction>
    <physiologicalReaction direction="right-to-left" evidence="14">
        <dbReference type="Rhea" id="RHEA:18563"/>
    </physiologicalReaction>
</comment>
<dbReference type="GO" id="GO:0005789">
    <property type="term" value="C:endoplasmic reticulum membrane"/>
    <property type="evidence" value="ECO:0007669"/>
    <property type="project" value="TreeGrafter"/>
</dbReference>
<keyword evidence="6 16" id="KW-0752">Steroid biosynthesis</keyword>
<evidence type="ECO:0000256" key="9">
    <source>
        <dbReference type="ARBA" id="ARBA00023011"/>
    </source>
</evidence>
<dbReference type="FunFam" id="1.20.120.1630:FF:000009">
    <property type="entry name" value="C-14 sterol reductase"/>
    <property type="match status" value="1"/>
</dbReference>
<evidence type="ECO:0000256" key="13">
    <source>
        <dbReference type="ARBA" id="ARBA00023221"/>
    </source>
</evidence>
<evidence type="ECO:0000256" key="8">
    <source>
        <dbReference type="ARBA" id="ARBA00023002"/>
    </source>
</evidence>
<reference evidence="17" key="1">
    <citation type="journal article" date="2022" name="DNA Res.">
        <title>Genome analysis of five recently described species of the CUG-Ser clade uncovers Candida theae as a new hybrid lineage with pathogenic potential in the Candida parapsilosis species complex.</title>
        <authorList>
            <person name="Mixao V."/>
            <person name="Del Olmo V."/>
            <person name="Hegedusova E."/>
            <person name="Saus E."/>
            <person name="Pryszcz L."/>
            <person name="Cillingova A."/>
            <person name="Nosek J."/>
            <person name="Gabaldon T."/>
        </authorList>
    </citation>
    <scope>NUCLEOTIDE SEQUENCE</scope>
    <source>
        <strain evidence="17">CBS 10844</strain>
    </source>
</reference>
<evidence type="ECO:0000256" key="15">
    <source>
        <dbReference type="ARBA" id="ARBA00060638"/>
    </source>
</evidence>
<comment type="similarity">
    <text evidence="2 16">Belongs to the ERG4/ERG24 family.</text>
</comment>
<proteinExistence type="inferred from homology"/>
<evidence type="ECO:0000256" key="4">
    <source>
        <dbReference type="ARBA" id="ARBA00022692"/>
    </source>
</evidence>
<evidence type="ECO:0000256" key="5">
    <source>
        <dbReference type="ARBA" id="ARBA00022857"/>
    </source>
</evidence>
<accession>A0AAI9SVH4</accession>
<evidence type="ECO:0000256" key="14">
    <source>
        <dbReference type="ARBA" id="ARBA00052254"/>
    </source>
</evidence>
<dbReference type="PANTHER" id="PTHR21257:SF52">
    <property type="entry name" value="DELTA(14)-STEROL REDUCTASE TM7SF2"/>
    <property type="match status" value="1"/>
</dbReference>
<protein>
    <recommendedName>
        <fullName evidence="16">Delta(14)-sterol reductase</fullName>
    </recommendedName>
    <alternativeName>
        <fullName evidence="16">C-14 sterol reductase</fullName>
    </alternativeName>
    <alternativeName>
        <fullName evidence="16">Sterol C14-reductase</fullName>
    </alternativeName>
</protein>
<sequence length="441" mass="50798">MSKLNPRTKHKEFNGIVGSSAITIFLPLILEIFQLVCNPSYSTKGLSIDIHAILNQLPSNFEQWYDLAFDQTVWKVYLIWFFGLAILGQILPGKQLEGTELRDGTKLKYTINGISMSIALVVLLLARAFQVKDFQLPELQFIYDHQLQLTITCIIFSFVLAIFVYVYSFVPLANPNGLGTKEKILSVNGNTGNVFYDWFIGRELNPRIGTWDIKLFCELRPGMLLWFLINLSCVHQQYHLKGYVTDSMILVNLLQALYLFDGVLNEAGCLSMIDTTTDGFGFMLAFGDLAWVPWSYSLQSRYLAIPGNEITLGWFYFTAILLLQFVGFYIFRSANQQKSDFKNGKLNHLKSIKTQTGSNLLVDGWWGISQHINYLGDWLIGWSWCLPTGFQTPLTYFYVVYFASLLIHRQIRDDLKCQSKYGKDWEKYKQLVPYKIIPYIY</sequence>
<keyword evidence="7 16" id="KW-1133">Transmembrane helix</keyword>
<evidence type="ECO:0000256" key="12">
    <source>
        <dbReference type="ARBA" id="ARBA00023166"/>
    </source>
</evidence>
<name>A0AAI9SVH4_9ASCO</name>
<comment type="pathway">
    <text evidence="15">Steroid biosynthesis; zymosterol biosynthesis; zymosterol from lanosterol: step 2/6.</text>
</comment>
<dbReference type="Proteomes" id="UP001202479">
    <property type="component" value="Unassembled WGS sequence"/>
</dbReference>
<keyword evidence="8 16" id="KW-0560">Oxidoreductase</keyword>
<dbReference type="PROSITE" id="PS01017">
    <property type="entry name" value="STEROL_REDUCT_1"/>
    <property type="match status" value="1"/>
</dbReference>
<evidence type="ECO:0000256" key="2">
    <source>
        <dbReference type="ARBA" id="ARBA00005402"/>
    </source>
</evidence>